<comment type="caution">
    <text evidence="2">The sequence shown here is derived from an EMBL/GenBank/DDBJ whole genome shotgun (WGS) entry which is preliminary data.</text>
</comment>
<reference evidence="2" key="1">
    <citation type="submission" date="2020-04" db="EMBL/GenBank/DDBJ databases">
        <title>Hybrid Assembly of Korean Phytophthora infestans isolates.</title>
        <authorList>
            <person name="Prokchorchik M."/>
            <person name="Lee Y."/>
            <person name="Seo J."/>
            <person name="Cho J.-H."/>
            <person name="Park Y.-E."/>
            <person name="Jang D.-C."/>
            <person name="Im J.-S."/>
            <person name="Choi J.-G."/>
            <person name="Park H.-J."/>
            <person name="Lee G.-B."/>
            <person name="Lee Y.-G."/>
            <person name="Hong S.-Y."/>
            <person name="Cho K."/>
            <person name="Sohn K.H."/>
        </authorList>
    </citation>
    <scope>NUCLEOTIDE SEQUENCE</scope>
    <source>
        <strain evidence="2">KR_1_A1</strain>
        <strain evidence="3">KR_2_A2</strain>
    </source>
</reference>
<accession>A0A833VYC1</accession>
<feature type="compositionally biased region" description="Basic residues" evidence="1">
    <location>
        <begin position="47"/>
        <end position="59"/>
    </location>
</feature>
<proteinExistence type="predicted"/>
<dbReference type="EMBL" id="JAACNO010000288">
    <property type="protein sequence ID" value="KAF4148361.1"/>
    <property type="molecule type" value="Genomic_DNA"/>
</dbReference>
<evidence type="ECO:0000313" key="2">
    <source>
        <dbReference type="EMBL" id="KAF4033814.1"/>
    </source>
</evidence>
<evidence type="ECO:0000256" key="1">
    <source>
        <dbReference type="SAM" id="MobiDB-lite"/>
    </source>
</evidence>
<sequence>MSTDWRSRLKRLREVHEEEDADEAAETVLVLSISACTNSLHSDEPRKKRGGSRSRRSPNTRRDHASGH</sequence>
<organism evidence="2 4">
    <name type="scientific">Phytophthora infestans</name>
    <name type="common">Potato late blight agent</name>
    <name type="synonym">Botrytis infestans</name>
    <dbReference type="NCBI Taxonomy" id="4787"/>
    <lineage>
        <taxon>Eukaryota</taxon>
        <taxon>Sar</taxon>
        <taxon>Stramenopiles</taxon>
        <taxon>Oomycota</taxon>
        <taxon>Peronosporomycetes</taxon>
        <taxon>Peronosporales</taxon>
        <taxon>Peronosporaceae</taxon>
        <taxon>Phytophthora</taxon>
    </lineage>
</organism>
<dbReference type="Proteomes" id="UP000704712">
    <property type="component" value="Unassembled WGS sequence"/>
</dbReference>
<feature type="region of interest" description="Disordered" evidence="1">
    <location>
        <begin position="36"/>
        <end position="68"/>
    </location>
</feature>
<dbReference type="EMBL" id="WSZM01000404">
    <property type="protein sequence ID" value="KAF4033814.1"/>
    <property type="molecule type" value="Genomic_DNA"/>
</dbReference>
<keyword evidence="4" id="KW-1185">Reference proteome</keyword>
<evidence type="ECO:0000313" key="3">
    <source>
        <dbReference type="EMBL" id="KAF4148361.1"/>
    </source>
</evidence>
<protein>
    <submittedName>
        <fullName evidence="2">Uncharacterized protein</fullName>
    </submittedName>
</protein>
<name>A0A833VYC1_PHYIN</name>
<dbReference type="Proteomes" id="UP000602510">
    <property type="component" value="Unassembled WGS sequence"/>
</dbReference>
<dbReference type="AlphaFoldDB" id="A0A833VYC1"/>
<gene>
    <name evidence="2" type="ORF">GN244_ATG14226</name>
    <name evidence="3" type="ORF">GN958_ATG02450</name>
</gene>
<evidence type="ECO:0000313" key="4">
    <source>
        <dbReference type="Proteomes" id="UP000602510"/>
    </source>
</evidence>